<feature type="non-terminal residue" evidence="1">
    <location>
        <position position="1"/>
    </location>
</feature>
<dbReference type="OrthoDB" id="7279140at2"/>
<gene>
    <name evidence="1" type="ORF">ETD83_05660</name>
</gene>
<dbReference type="InterPro" id="IPR036188">
    <property type="entry name" value="FAD/NAD-bd_sf"/>
</dbReference>
<accession>A0A5C4JH48</accession>
<evidence type="ECO:0000313" key="2">
    <source>
        <dbReference type="Proteomes" id="UP000309174"/>
    </source>
</evidence>
<dbReference type="Gene3D" id="3.50.50.60">
    <property type="entry name" value="FAD/NAD(P)-binding domain"/>
    <property type="match status" value="1"/>
</dbReference>
<keyword evidence="2" id="KW-1185">Reference proteome</keyword>
<dbReference type="RefSeq" id="WP_138643981.1">
    <property type="nucleotide sequence ID" value="NZ_VCKW01000019.1"/>
</dbReference>
<protein>
    <submittedName>
        <fullName evidence="1">Flavoprotein</fullName>
    </submittedName>
</protein>
<dbReference type="SUPFAM" id="SSF51905">
    <property type="entry name" value="FAD/NAD(P)-binding domain"/>
    <property type="match status" value="1"/>
</dbReference>
<sequence length="453" mass="46733">EWGHVRLFSPWRYDTDAAARRLLEPTGWTLPDSDALPTGEELVRDYLAPLAEVPELAGRVRTGTRVVAVTRQGMDVTRTVGRDEQPLLVRTVGPDGAVTDLAARAVIDTSGTWGHANPLGHSGLPAPGEDEAAPYLTGPLPDVLGRDRDRFAGRHTLVVGMGHSAANTLLALAELAKAAPGTRITWAVRGSSVARLYGGGDADGLPARGALGTRLKKAVQDGEIELVRGFTVARFTASSSDQAVRVIGATPDGESVIAADTVVAATGFRPDLDMLREVRLDLDPAVQAPAKLAPLIDPNFHSCGTVPPHGERDLAHPETGFYLAGMKSYGRAPTFLMATGYEQVRSIVAALAGDREAADTVQLDLPETGVCSTNLVTDDQLPGAGAQEGGCGTSCATPAAEPTGQAGTQAAGGSCCGTAAPEPISIGVGAPAGLGFTTGIEHGHSGEAERADA</sequence>
<dbReference type="EMBL" id="VCKW01000019">
    <property type="protein sequence ID" value="TMR05621.1"/>
    <property type="molecule type" value="Genomic_DNA"/>
</dbReference>
<name>A0A5C4JH48_9ACTN</name>
<dbReference type="Proteomes" id="UP000309174">
    <property type="component" value="Unassembled WGS sequence"/>
</dbReference>
<reference evidence="1 2" key="1">
    <citation type="submission" date="2019-05" db="EMBL/GenBank/DDBJ databases">
        <title>Draft genome sequence of Actinomadura sp. 14C53.</title>
        <authorList>
            <person name="Saricaoglu S."/>
            <person name="Isik K."/>
        </authorList>
    </citation>
    <scope>NUCLEOTIDE SEQUENCE [LARGE SCALE GENOMIC DNA]</scope>
    <source>
        <strain evidence="1 2">14C53</strain>
    </source>
</reference>
<comment type="caution">
    <text evidence="1">The sequence shown here is derived from an EMBL/GenBank/DDBJ whole genome shotgun (WGS) entry which is preliminary data.</text>
</comment>
<proteinExistence type="predicted"/>
<organism evidence="1 2">
    <name type="scientific">Actinomadura soli</name>
    <dbReference type="NCBI Taxonomy" id="2508997"/>
    <lineage>
        <taxon>Bacteria</taxon>
        <taxon>Bacillati</taxon>
        <taxon>Actinomycetota</taxon>
        <taxon>Actinomycetes</taxon>
        <taxon>Streptosporangiales</taxon>
        <taxon>Thermomonosporaceae</taxon>
        <taxon>Actinomadura</taxon>
    </lineage>
</organism>
<dbReference type="AlphaFoldDB" id="A0A5C4JH48"/>
<evidence type="ECO:0000313" key="1">
    <source>
        <dbReference type="EMBL" id="TMR05621.1"/>
    </source>
</evidence>